<dbReference type="EMBL" id="MLAK01000560">
    <property type="protein sequence ID" value="OHT12583.1"/>
    <property type="molecule type" value="Genomic_DNA"/>
</dbReference>
<keyword evidence="1" id="KW-1133">Transmembrane helix</keyword>
<keyword evidence="3" id="KW-1185">Reference proteome</keyword>
<gene>
    <name evidence="2" type="ORF">TRFO_03591</name>
</gene>
<organism evidence="2 3">
    <name type="scientific">Tritrichomonas foetus</name>
    <dbReference type="NCBI Taxonomy" id="1144522"/>
    <lineage>
        <taxon>Eukaryota</taxon>
        <taxon>Metamonada</taxon>
        <taxon>Parabasalia</taxon>
        <taxon>Tritrichomonadida</taxon>
        <taxon>Tritrichomonadidae</taxon>
        <taxon>Tritrichomonas</taxon>
    </lineage>
</organism>
<dbReference type="Proteomes" id="UP000179807">
    <property type="component" value="Unassembled WGS sequence"/>
</dbReference>
<evidence type="ECO:0000256" key="1">
    <source>
        <dbReference type="SAM" id="Phobius"/>
    </source>
</evidence>
<protein>
    <submittedName>
        <fullName evidence="2">Uncharacterized protein</fullName>
    </submittedName>
</protein>
<dbReference type="AlphaFoldDB" id="A0A1J4KMP3"/>
<keyword evidence="1" id="KW-0472">Membrane</keyword>
<proteinExistence type="predicted"/>
<feature type="transmembrane region" description="Helical" evidence="1">
    <location>
        <begin position="76"/>
        <end position="99"/>
    </location>
</feature>
<dbReference type="VEuPathDB" id="TrichDB:TRFO_03591"/>
<dbReference type="GeneID" id="94826102"/>
<accession>A0A1J4KMP3</accession>
<evidence type="ECO:0000313" key="3">
    <source>
        <dbReference type="Proteomes" id="UP000179807"/>
    </source>
</evidence>
<dbReference type="RefSeq" id="XP_068365719.1">
    <property type="nucleotide sequence ID" value="XM_068491398.1"/>
</dbReference>
<sequence length="108" mass="12355">MRHWINGNLGASIIARNCWGKSCRRVLTGRCWRGALRRYPTTSEDAWLKHLRMAGNKIDLAAWEDSRRISVNLMMVVRWAVSVETLMAFVLISFGAFIVGRKLALDSF</sequence>
<evidence type="ECO:0000313" key="2">
    <source>
        <dbReference type="EMBL" id="OHT12583.1"/>
    </source>
</evidence>
<comment type="caution">
    <text evidence="2">The sequence shown here is derived from an EMBL/GenBank/DDBJ whole genome shotgun (WGS) entry which is preliminary data.</text>
</comment>
<name>A0A1J4KMP3_9EUKA</name>
<reference evidence="2" key="1">
    <citation type="submission" date="2016-10" db="EMBL/GenBank/DDBJ databases">
        <authorList>
            <person name="Benchimol M."/>
            <person name="Almeida L.G."/>
            <person name="Vasconcelos A.T."/>
            <person name="Perreira-Neves A."/>
            <person name="Rosa I.A."/>
            <person name="Tasca T."/>
            <person name="Bogo M.R."/>
            <person name="de Souza W."/>
        </authorList>
    </citation>
    <scope>NUCLEOTIDE SEQUENCE [LARGE SCALE GENOMIC DNA]</scope>
    <source>
        <strain evidence="2">K</strain>
    </source>
</reference>
<keyword evidence="1" id="KW-0812">Transmembrane</keyword>